<reference evidence="2" key="5">
    <citation type="journal article" date="2021" name="G3 (Bethesda)">
        <title>Aegilops tauschii genome assembly Aet v5.0 features greater sequence contiguity and improved annotation.</title>
        <authorList>
            <person name="Wang L."/>
            <person name="Zhu T."/>
            <person name="Rodriguez J.C."/>
            <person name="Deal K.R."/>
            <person name="Dubcovsky J."/>
            <person name="McGuire P.E."/>
            <person name="Lux T."/>
            <person name="Spannagl M."/>
            <person name="Mayer K.F.X."/>
            <person name="Baldrich P."/>
            <person name="Meyers B.C."/>
            <person name="Huo N."/>
            <person name="Gu Y.Q."/>
            <person name="Zhou H."/>
            <person name="Devos K.M."/>
            <person name="Bennetzen J.L."/>
            <person name="Unver T."/>
            <person name="Budak H."/>
            <person name="Gulick P.J."/>
            <person name="Galiba G."/>
            <person name="Kalapos B."/>
            <person name="Nelson D.R."/>
            <person name="Li P."/>
            <person name="You F.M."/>
            <person name="Luo M.C."/>
            <person name="Dvorak J."/>
        </authorList>
    </citation>
    <scope>NUCLEOTIDE SEQUENCE [LARGE SCALE GENOMIC DNA]</scope>
    <source>
        <strain evidence="2">cv. AL8/78</strain>
    </source>
</reference>
<protein>
    <submittedName>
        <fullName evidence="2">Uncharacterized protein</fullName>
    </submittedName>
</protein>
<dbReference type="Proteomes" id="UP000015105">
    <property type="component" value="Chromosome 3D"/>
</dbReference>
<sequence>PSSDAGELVDREAISKMNAPSSWLFADNSKYSTRARLVFMGLSFAIGILTFLIYLAMWLQARRVPRHKAELNRTIGE</sequence>
<keyword evidence="3" id="KW-1185">Reference proteome</keyword>
<evidence type="ECO:0000256" key="1">
    <source>
        <dbReference type="SAM" id="Phobius"/>
    </source>
</evidence>
<feature type="transmembrane region" description="Helical" evidence="1">
    <location>
        <begin position="37"/>
        <end position="59"/>
    </location>
</feature>
<keyword evidence="1" id="KW-0812">Transmembrane</keyword>
<organism evidence="2 3">
    <name type="scientific">Aegilops tauschii subsp. strangulata</name>
    <name type="common">Goatgrass</name>
    <dbReference type="NCBI Taxonomy" id="200361"/>
    <lineage>
        <taxon>Eukaryota</taxon>
        <taxon>Viridiplantae</taxon>
        <taxon>Streptophyta</taxon>
        <taxon>Embryophyta</taxon>
        <taxon>Tracheophyta</taxon>
        <taxon>Spermatophyta</taxon>
        <taxon>Magnoliopsida</taxon>
        <taxon>Liliopsida</taxon>
        <taxon>Poales</taxon>
        <taxon>Poaceae</taxon>
        <taxon>BOP clade</taxon>
        <taxon>Pooideae</taxon>
        <taxon>Triticodae</taxon>
        <taxon>Triticeae</taxon>
        <taxon>Triticinae</taxon>
        <taxon>Aegilops</taxon>
    </lineage>
</organism>
<dbReference type="EnsemblPlants" id="AET3Gv20317500.3">
    <property type="protein sequence ID" value="AET3Gv20317500.3"/>
    <property type="gene ID" value="AET3Gv20317500"/>
</dbReference>
<proteinExistence type="predicted"/>
<evidence type="ECO:0000313" key="2">
    <source>
        <dbReference type="EnsemblPlants" id="AET3Gv20317500.3"/>
    </source>
</evidence>
<name>A0A453EEJ6_AEGTS</name>
<reference evidence="3" key="2">
    <citation type="journal article" date="2017" name="Nat. Plants">
        <title>The Aegilops tauschii genome reveals multiple impacts of transposons.</title>
        <authorList>
            <person name="Zhao G."/>
            <person name="Zou C."/>
            <person name="Li K."/>
            <person name="Wang K."/>
            <person name="Li T."/>
            <person name="Gao L."/>
            <person name="Zhang X."/>
            <person name="Wang H."/>
            <person name="Yang Z."/>
            <person name="Liu X."/>
            <person name="Jiang W."/>
            <person name="Mao L."/>
            <person name="Kong X."/>
            <person name="Jiao Y."/>
            <person name="Jia J."/>
        </authorList>
    </citation>
    <scope>NUCLEOTIDE SEQUENCE [LARGE SCALE GENOMIC DNA]</scope>
    <source>
        <strain evidence="3">cv. AL8/78</strain>
    </source>
</reference>
<accession>A0A453EEJ6</accession>
<keyword evidence="1" id="KW-0472">Membrane</keyword>
<keyword evidence="1" id="KW-1133">Transmembrane helix</keyword>
<reference evidence="3" key="1">
    <citation type="journal article" date="2014" name="Science">
        <title>Ancient hybridizations among the ancestral genomes of bread wheat.</title>
        <authorList>
            <consortium name="International Wheat Genome Sequencing Consortium,"/>
            <person name="Marcussen T."/>
            <person name="Sandve S.R."/>
            <person name="Heier L."/>
            <person name="Spannagl M."/>
            <person name="Pfeifer M."/>
            <person name="Jakobsen K.S."/>
            <person name="Wulff B.B."/>
            <person name="Steuernagel B."/>
            <person name="Mayer K.F."/>
            <person name="Olsen O.A."/>
        </authorList>
    </citation>
    <scope>NUCLEOTIDE SEQUENCE [LARGE SCALE GENOMIC DNA]</scope>
    <source>
        <strain evidence="3">cv. AL8/78</strain>
    </source>
</reference>
<reference evidence="2" key="4">
    <citation type="submission" date="2019-03" db="UniProtKB">
        <authorList>
            <consortium name="EnsemblPlants"/>
        </authorList>
    </citation>
    <scope>IDENTIFICATION</scope>
</reference>
<dbReference type="AlphaFoldDB" id="A0A453EEJ6"/>
<reference evidence="2" key="3">
    <citation type="journal article" date="2017" name="Nature">
        <title>Genome sequence of the progenitor of the wheat D genome Aegilops tauschii.</title>
        <authorList>
            <person name="Luo M.C."/>
            <person name="Gu Y.Q."/>
            <person name="Puiu D."/>
            <person name="Wang H."/>
            <person name="Twardziok S.O."/>
            <person name="Deal K.R."/>
            <person name="Huo N."/>
            <person name="Zhu T."/>
            <person name="Wang L."/>
            <person name="Wang Y."/>
            <person name="McGuire P.E."/>
            <person name="Liu S."/>
            <person name="Long H."/>
            <person name="Ramasamy R.K."/>
            <person name="Rodriguez J.C."/>
            <person name="Van S.L."/>
            <person name="Yuan L."/>
            <person name="Wang Z."/>
            <person name="Xia Z."/>
            <person name="Xiao L."/>
            <person name="Anderson O.D."/>
            <person name="Ouyang S."/>
            <person name="Liang Y."/>
            <person name="Zimin A.V."/>
            <person name="Pertea G."/>
            <person name="Qi P."/>
            <person name="Bennetzen J.L."/>
            <person name="Dai X."/>
            <person name="Dawson M.W."/>
            <person name="Muller H.G."/>
            <person name="Kugler K."/>
            <person name="Rivarola-Duarte L."/>
            <person name="Spannagl M."/>
            <person name="Mayer K.F.X."/>
            <person name="Lu F.H."/>
            <person name="Bevan M.W."/>
            <person name="Leroy P."/>
            <person name="Li P."/>
            <person name="You F.M."/>
            <person name="Sun Q."/>
            <person name="Liu Z."/>
            <person name="Lyons E."/>
            <person name="Wicker T."/>
            <person name="Salzberg S.L."/>
            <person name="Devos K.M."/>
            <person name="Dvorak J."/>
        </authorList>
    </citation>
    <scope>NUCLEOTIDE SEQUENCE [LARGE SCALE GENOMIC DNA]</scope>
    <source>
        <strain evidence="2">cv. AL8/78</strain>
    </source>
</reference>
<dbReference type="Gramene" id="AET3Gv20317500.3">
    <property type="protein sequence ID" value="AET3Gv20317500.3"/>
    <property type="gene ID" value="AET3Gv20317500"/>
</dbReference>
<evidence type="ECO:0000313" key="3">
    <source>
        <dbReference type="Proteomes" id="UP000015105"/>
    </source>
</evidence>